<evidence type="ECO:0000313" key="2">
    <source>
        <dbReference type="Proteomes" id="UP000007882"/>
    </source>
</evidence>
<sequence length="454" mass="47816">MALTWTELDELARRQAHATIAGRLVAMSEAERLASAGDVEAGIKRIRTDDWWDGGLSAAPGYALAVIGCMPSPARAAEVLGRQRMRDIWGDIAVPRFLAVAEARGLTWLPELGARLAGKLPAKEVWAGQWEFVAALLGGSPGLAPRSEGFVRGWLEQVGDSADRFRSSPYTDRLLPAVFEIDSLGGALTSAFPDAVVRLTVDGRVDRAQIVAATVDRLVRGDRPAWLRPFVALHEALGLSDGELAANTGSYARLLAEAPPVIAGLAQRALRAVDEAGRLEVETLLEVSAAVLVRPEKNLVEAQLTWLEKVARREPGRCGEILETVAVAFGHPTLDVQERALTLIGRRRKGVDAGTIARLAESATGLGGDLAGRAATMFGVSAAPAAAAPPGLLAPPAPVAVMPPPIVDGAELAAEVVALIEEETAVGWERVLAGLVAVPAGRRCGRSWSGTPMS</sequence>
<dbReference type="STRING" id="512565.AMIS_35300"/>
<keyword evidence="2" id="KW-1185">Reference proteome</keyword>
<proteinExistence type="predicted"/>
<dbReference type="eggNOG" id="ENOG502Z9S7">
    <property type="taxonomic scope" value="Bacteria"/>
</dbReference>
<dbReference type="PATRIC" id="fig|512565.3.peg.3525"/>
<protein>
    <submittedName>
        <fullName evidence="1">Uncharacterized protein</fullName>
    </submittedName>
</protein>
<gene>
    <name evidence="1" type="ordered locus">AMIS_35300</name>
</gene>
<dbReference type="KEGG" id="ams:AMIS_35300"/>
<reference evidence="1 2" key="1">
    <citation type="submission" date="2012-02" db="EMBL/GenBank/DDBJ databases">
        <title>Complete genome sequence of Actinoplanes missouriensis 431 (= NBRC 102363).</title>
        <authorList>
            <person name="Ohnishi Y."/>
            <person name="Ishikawa J."/>
            <person name="Sekine M."/>
            <person name="Hosoyama A."/>
            <person name="Harada T."/>
            <person name="Narita H."/>
            <person name="Hata T."/>
            <person name="Konno Y."/>
            <person name="Tutikane K."/>
            <person name="Fujita N."/>
            <person name="Horinouchi S."/>
            <person name="Hayakawa M."/>
        </authorList>
    </citation>
    <scope>NUCLEOTIDE SEQUENCE [LARGE SCALE GENOMIC DNA]</scope>
    <source>
        <strain evidence="2">ATCC 14538 / DSM 43046 / CBS 188.64 / JCM 3121 / NBRC 102363 / NCIMB 12654 / NRRL B-3342 / UNCC 431</strain>
    </source>
</reference>
<dbReference type="HOGENOM" id="CLU_602222_0_0_11"/>
<accession>I0H6W3</accession>
<dbReference type="EMBL" id="AP012319">
    <property type="protein sequence ID" value="BAL88750.1"/>
    <property type="molecule type" value="Genomic_DNA"/>
</dbReference>
<dbReference type="Proteomes" id="UP000007882">
    <property type="component" value="Chromosome"/>
</dbReference>
<dbReference type="RefSeq" id="WP_014443644.1">
    <property type="nucleotide sequence ID" value="NC_017093.1"/>
</dbReference>
<dbReference type="OrthoDB" id="3245799at2"/>
<dbReference type="AlphaFoldDB" id="I0H6W3"/>
<organism evidence="1 2">
    <name type="scientific">Actinoplanes missouriensis (strain ATCC 14538 / DSM 43046 / CBS 188.64 / JCM 3121 / NBRC 102363 / NCIMB 12654 / NRRL B-3342 / UNCC 431)</name>
    <dbReference type="NCBI Taxonomy" id="512565"/>
    <lineage>
        <taxon>Bacteria</taxon>
        <taxon>Bacillati</taxon>
        <taxon>Actinomycetota</taxon>
        <taxon>Actinomycetes</taxon>
        <taxon>Micromonosporales</taxon>
        <taxon>Micromonosporaceae</taxon>
        <taxon>Actinoplanes</taxon>
    </lineage>
</organism>
<evidence type="ECO:0000313" key="1">
    <source>
        <dbReference type="EMBL" id="BAL88750.1"/>
    </source>
</evidence>
<name>I0H6W3_ACTM4</name>